<evidence type="ECO:0000256" key="1">
    <source>
        <dbReference type="ARBA" id="ARBA00004651"/>
    </source>
</evidence>
<dbReference type="GO" id="GO:0005886">
    <property type="term" value="C:plasma membrane"/>
    <property type="evidence" value="ECO:0007669"/>
    <property type="project" value="UniProtKB-SubCell"/>
</dbReference>
<comment type="caution">
    <text evidence="8">The sequence shown here is derived from an EMBL/GenBank/DDBJ whole genome shotgun (WGS) entry which is preliminary data.</text>
</comment>
<evidence type="ECO:0000256" key="3">
    <source>
        <dbReference type="ARBA" id="ARBA00022692"/>
    </source>
</evidence>
<dbReference type="InterPro" id="IPR018076">
    <property type="entry name" value="T2SS_GspF_dom"/>
</dbReference>
<organism evidence="8 9">
    <name type="scientific">Arthrobacter pigmenti</name>
    <dbReference type="NCBI Taxonomy" id="271432"/>
    <lineage>
        <taxon>Bacteria</taxon>
        <taxon>Bacillati</taxon>
        <taxon>Actinomycetota</taxon>
        <taxon>Actinomycetes</taxon>
        <taxon>Micrococcales</taxon>
        <taxon>Micrococcaceae</taxon>
        <taxon>Arthrobacter</taxon>
    </lineage>
</organism>
<proteinExistence type="predicted"/>
<keyword evidence="4 6" id="KW-1133">Transmembrane helix</keyword>
<dbReference type="RefSeq" id="WP_342450373.1">
    <property type="nucleotide sequence ID" value="NZ_JAATJL010000001.1"/>
</dbReference>
<dbReference type="EMBL" id="JAATJL010000001">
    <property type="protein sequence ID" value="NJC23420.1"/>
    <property type="molecule type" value="Genomic_DNA"/>
</dbReference>
<dbReference type="AlphaFoldDB" id="A0A846RPB4"/>
<dbReference type="Proteomes" id="UP000547458">
    <property type="component" value="Unassembled WGS sequence"/>
</dbReference>
<name>A0A846RPB4_9MICC</name>
<comment type="subcellular location">
    <subcellularLocation>
        <location evidence="1">Cell membrane</location>
        <topology evidence="1">Multi-pass membrane protein</topology>
    </subcellularLocation>
</comment>
<evidence type="ECO:0000256" key="4">
    <source>
        <dbReference type="ARBA" id="ARBA00022989"/>
    </source>
</evidence>
<evidence type="ECO:0000313" key="9">
    <source>
        <dbReference type="Proteomes" id="UP000547458"/>
    </source>
</evidence>
<evidence type="ECO:0000259" key="7">
    <source>
        <dbReference type="Pfam" id="PF00482"/>
    </source>
</evidence>
<dbReference type="Pfam" id="PF00482">
    <property type="entry name" value="T2SSF"/>
    <property type="match status" value="1"/>
</dbReference>
<evidence type="ECO:0000256" key="2">
    <source>
        <dbReference type="ARBA" id="ARBA00022475"/>
    </source>
</evidence>
<keyword evidence="2" id="KW-1003">Cell membrane</keyword>
<evidence type="ECO:0000313" key="8">
    <source>
        <dbReference type="EMBL" id="NJC23420.1"/>
    </source>
</evidence>
<sequence length="237" mass="25380">MTGGLIAALLFAVCWVIGLPRRPAAVRPKQTLVFKAFLPVKRQVLDPHEVPLFVHQLAGLLQAGRSPLQLWNDAQEAHGNIPDPVFSTLARPVLRSAHQAAVLGMSVPEVLRENASRTRHPGLRVLWQDLAACLEVSERSGAPLTVVLTRYAVQCESQLDSDAARQTALAGPKATVRLLSWLPIFGMGLAYLIGVDPLSVLLGSTAGVAALFAGLVLMAAGRIWSGKLVRTAAEEHS</sequence>
<reference evidence="8 9" key="1">
    <citation type="submission" date="2020-03" db="EMBL/GenBank/DDBJ databases">
        <title>Sequencing the genomes of 1000 actinobacteria strains.</title>
        <authorList>
            <person name="Klenk H.-P."/>
        </authorList>
    </citation>
    <scope>NUCLEOTIDE SEQUENCE [LARGE SCALE GENOMIC DNA]</scope>
    <source>
        <strain evidence="8 9">DSM 16403</strain>
    </source>
</reference>
<evidence type="ECO:0000256" key="5">
    <source>
        <dbReference type="ARBA" id="ARBA00023136"/>
    </source>
</evidence>
<feature type="domain" description="Type II secretion system protein GspF" evidence="7">
    <location>
        <begin position="53"/>
        <end position="188"/>
    </location>
</feature>
<keyword evidence="9" id="KW-1185">Reference proteome</keyword>
<evidence type="ECO:0000256" key="6">
    <source>
        <dbReference type="SAM" id="Phobius"/>
    </source>
</evidence>
<feature type="transmembrane region" description="Helical" evidence="6">
    <location>
        <begin position="200"/>
        <end position="220"/>
    </location>
</feature>
<protein>
    <submittedName>
        <fullName evidence="8">Tight adherence protein B</fullName>
    </submittedName>
</protein>
<keyword evidence="5 6" id="KW-0472">Membrane</keyword>
<dbReference type="PANTHER" id="PTHR35007:SF4">
    <property type="entry name" value="CONSERVED TRANSMEMBRANE PROTEIN-RELATED"/>
    <property type="match status" value="1"/>
</dbReference>
<gene>
    <name evidence="8" type="ORF">BJ994_002496</name>
</gene>
<dbReference type="PANTHER" id="PTHR35007">
    <property type="entry name" value="INTEGRAL MEMBRANE PROTEIN-RELATED"/>
    <property type="match status" value="1"/>
</dbReference>
<accession>A0A846RPB4</accession>
<feature type="transmembrane region" description="Helical" evidence="6">
    <location>
        <begin position="6"/>
        <end position="24"/>
    </location>
</feature>
<feature type="transmembrane region" description="Helical" evidence="6">
    <location>
        <begin position="174"/>
        <end position="194"/>
    </location>
</feature>
<keyword evidence="3 6" id="KW-0812">Transmembrane</keyword>